<reference evidence="2" key="1">
    <citation type="journal article" date="2010" name="Mol. Biosyst.">
        <title>Complete genome sequence and comparative analysis of Shewanella violacea, a psychrophilic and piezophilic bacterium from deep sea floor sediments.</title>
        <authorList>
            <person name="Aono E."/>
            <person name="Baba T."/>
            <person name="Ara T."/>
            <person name="Nishi T."/>
            <person name="Nakamichi T."/>
            <person name="Inamoto E."/>
            <person name="Toyonaga H."/>
            <person name="Hasegawa M."/>
            <person name="Takai Y."/>
            <person name="Okumura Y."/>
            <person name="Baba M."/>
            <person name="Tomita M."/>
            <person name="Kato C."/>
            <person name="Oshima T."/>
            <person name="Nakasone K."/>
            <person name="Mori H."/>
        </authorList>
    </citation>
    <scope>NUCLEOTIDE SEQUENCE [LARGE SCALE GENOMIC DNA]</scope>
    <source>
        <strain evidence="2">JCM 10179 / CIP 106290 / LMG 19151 / DSS12</strain>
    </source>
</reference>
<accession>D4ZGK6</accession>
<evidence type="ECO:0000313" key="1">
    <source>
        <dbReference type="EMBL" id="BAJ00805.1"/>
    </source>
</evidence>
<gene>
    <name evidence="1" type="ordered locus">SVI_0834</name>
</gene>
<organism evidence="1 2">
    <name type="scientific">Shewanella violacea (strain JCM 10179 / CIP 106290 / LMG 19151 / DSS12)</name>
    <dbReference type="NCBI Taxonomy" id="637905"/>
    <lineage>
        <taxon>Bacteria</taxon>
        <taxon>Pseudomonadati</taxon>
        <taxon>Pseudomonadota</taxon>
        <taxon>Gammaproteobacteria</taxon>
        <taxon>Alteromonadales</taxon>
        <taxon>Shewanellaceae</taxon>
        <taxon>Shewanella</taxon>
    </lineage>
</organism>
<dbReference type="Proteomes" id="UP000002350">
    <property type="component" value="Chromosome"/>
</dbReference>
<evidence type="ECO:0000313" key="2">
    <source>
        <dbReference type="Proteomes" id="UP000002350"/>
    </source>
</evidence>
<dbReference type="KEGG" id="svo:SVI_0834"/>
<dbReference type="AlphaFoldDB" id="D4ZGK6"/>
<sequence length="34" mass="4112">MYYRNQGYEVTGCDKFLAEQKNALEHKLFRLTDE</sequence>
<dbReference type="HOGENOM" id="CLU_3375987_0_0_6"/>
<dbReference type="EMBL" id="AP011177">
    <property type="protein sequence ID" value="BAJ00805.1"/>
    <property type="molecule type" value="Genomic_DNA"/>
</dbReference>
<keyword evidence="2" id="KW-1185">Reference proteome</keyword>
<name>D4ZGK6_SHEVD</name>
<protein>
    <submittedName>
        <fullName evidence="1">Uncharacterized protein</fullName>
    </submittedName>
</protein>
<proteinExistence type="predicted"/>